<sequence length="402" mass="45677">MAWSVYEYPGSDASSSSSHNINDRPHVAGCRCLRCNWTPYELMTSPPDIGGAQETHHDTTHVAPAAQTIPEPPQWAAEHAVYPRPISNISPYYHPQHFNNWNAGYYKSGYAPVHRHSRNVHQREQYHPDPWISHYEAHIRMLAKDIMPYQPHPSSGLHPSLSPRGENADPVERHRITGGWPLPGTISDTVRMEFTWPPETIRRDIPIVLAPYLIPNPINTDKPRIDWDMSQFASTAKMLSGRRPSKYVPFGPAADHPATSPPCSHMSIVCSFGSVGSPSRWGPISITNRVITVWDVLDAIFQYFSTPLDEQEIYEIERMQEILNFPPQLRLAAIARSRIANLKQRHTISAKPDTRIRRVDCLGERKCFWGLWVSLTADGMWYLNLGTRTQYRKPPRVAAGQS</sequence>
<proteinExistence type="predicted"/>
<feature type="region of interest" description="Disordered" evidence="1">
    <location>
        <begin position="1"/>
        <end position="21"/>
    </location>
</feature>
<accession>A0A8K0XJE1</accession>
<gene>
    <name evidence="3" type="ORF">BXZ70DRAFT_775418</name>
</gene>
<organism evidence="3 4">
    <name type="scientific">Cristinia sonorae</name>
    <dbReference type="NCBI Taxonomy" id="1940300"/>
    <lineage>
        <taxon>Eukaryota</taxon>
        <taxon>Fungi</taxon>
        <taxon>Dikarya</taxon>
        <taxon>Basidiomycota</taxon>
        <taxon>Agaricomycotina</taxon>
        <taxon>Agaricomycetes</taxon>
        <taxon>Agaricomycetidae</taxon>
        <taxon>Agaricales</taxon>
        <taxon>Pleurotineae</taxon>
        <taxon>Stephanosporaceae</taxon>
        <taxon>Cristinia</taxon>
    </lineage>
</organism>
<feature type="compositionally biased region" description="Low complexity" evidence="1">
    <location>
        <begin position="153"/>
        <end position="163"/>
    </location>
</feature>
<feature type="domain" description="DUF6699" evidence="2">
    <location>
        <begin position="225"/>
        <end position="374"/>
    </location>
</feature>
<evidence type="ECO:0000259" key="2">
    <source>
        <dbReference type="Pfam" id="PF20415"/>
    </source>
</evidence>
<feature type="region of interest" description="Disordered" evidence="1">
    <location>
        <begin position="153"/>
        <end position="182"/>
    </location>
</feature>
<feature type="compositionally biased region" description="Basic and acidic residues" evidence="1">
    <location>
        <begin position="166"/>
        <end position="175"/>
    </location>
</feature>
<evidence type="ECO:0000313" key="4">
    <source>
        <dbReference type="Proteomes" id="UP000813824"/>
    </source>
</evidence>
<evidence type="ECO:0000313" key="3">
    <source>
        <dbReference type="EMBL" id="KAH8070767.1"/>
    </source>
</evidence>
<dbReference type="InterPro" id="IPR046522">
    <property type="entry name" value="DUF6699"/>
</dbReference>
<dbReference type="EMBL" id="JAEVFJ010000082">
    <property type="protein sequence ID" value="KAH8070767.1"/>
    <property type="molecule type" value="Genomic_DNA"/>
</dbReference>
<name>A0A8K0XJE1_9AGAR</name>
<dbReference type="Pfam" id="PF20415">
    <property type="entry name" value="DUF6699"/>
    <property type="match status" value="1"/>
</dbReference>
<protein>
    <recommendedName>
        <fullName evidence="2">DUF6699 domain-containing protein</fullName>
    </recommendedName>
</protein>
<keyword evidence="4" id="KW-1185">Reference proteome</keyword>
<dbReference type="OrthoDB" id="3241567at2759"/>
<evidence type="ECO:0000256" key="1">
    <source>
        <dbReference type="SAM" id="MobiDB-lite"/>
    </source>
</evidence>
<reference evidence="3" key="1">
    <citation type="journal article" date="2021" name="New Phytol.">
        <title>Evolutionary innovations through gain and loss of genes in the ectomycorrhizal Boletales.</title>
        <authorList>
            <person name="Wu G."/>
            <person name="Miyauchi S."/>
            <person name="Morin E."/>
            <person name="Kuo A."/>
            <person name="Drula E."/>
            <person name="Varga T."/>
            <person name="Kohler A."/>
            <person name="Feng B."/>
            <person name="Cao Y."/>
            <person name="Lipzen A."/>
            <person name="Daum C."/>
            <person name="Hundley H."/>
            <person name="Pangilinan J."/>
            <person name="Johnson J."/>
            <person name="Barry K."/>
            <person name="LaButti K."/>
            <person name="Ng V."/>
            <person name="Ahrendt S."/>
            <person name="Min B."/>
            <person name="Choi I.G."/>
            <person name="Park H."/>
            <person name="Plett J.M."/>
            <person name="Magnuson J."/>
            <person name="Spatafora J.W."/>
            <person name="Nagy L.G."/>
            <person name="Henrissat B."/>
            <person name="Grigoriev I.V."/>
            <person name="Yang Z.L."/>
            <person name="Xu J."/>
            <person name="Martin F.M."/>
        </authorList>
    </citation>
    <scope>NUCLEOTIDE SEQUENCE</scope>
    <source>
        <strain evidence="3">KKN 215</strain>
    </source>
</reference>
<comment type="caution">
    <text evidence="3">The sequence shown here is derived from an EMBL/GenBank/DDBJ whole genome shotgun (WGS) entry which is preliminary data.</text>
</comment>
<dbReference type="Proteomes" id="UP000813824">
    <property type="component" value="Unassembled WGS sequence"/>
</dbReference>
<dbReference type="AlphaFoldDB" id="A0A8K0XJE1"/>